<dbReference type="PANTHER" id="PTHR44051">
    <property type="entry name" value="GLUTATHIONE S-TRANSFERASE-RELATED"/>
    <property type="match status" value="1"/>
</dbReference>
<dbReference type="EMBL" id="JANKJG010000002">
    <property type="protein sequence ID" value="MCR8825937.1"/>
    <property type="molecule type" value="Genomic_DNA"/>
</dbReference>
<proteinExistence type="predicted"/>
<evidence type="ECO:0000313" key="3">
    <source>
        <dbReference type="EMBL" id="MCR8825937.1"/>
    </source>
</evidence>
<accession>A0ABT1YYI0</accession>
<dbReference type="PROSITE" id="PS50405">
    <property type="entry name" value="GST_CTER"/>
    <property type="match status" value="1"/>
</dbReference>
<evidence type="ECO:0000313" key="4">
    <source>
        <dbReference type="Proteomes" id="UP001165396"/>
    </source>
</evidence>
<dbReference type="InterPro" id="IPR010987">
    <property type="entry name" value="Glutathione-S-Trfase_C-like"/>
</dbReference>
<dbReference type="CDD" id="cd03057">
    <property type="entry name" value="GST_N_Beta"/>
    <property type="match status" value="1"/>
</dbReference>
<dbReference type="InterPro" id="IPR004045">
    <property type="entry name" value="Glutathione_S-Trfase_N"/>
</dbReference>
<dbReference type="SUPFAM" id="SSF52833">
    <property type="entry name" value="Thioredoxin-like"/>
    <property type="match status" value="1"/>
</dbReference>
<dbReference type="Gene3D" id="3.40.30.10">
    <property type="entry name" value="Glutaredoxin"/>
    <property type="match status" value="1"/>
</dbReference>
<dbReference type="SFLD" id="SFLDS00019">
    <property type="entry name" value="Glutathione_Transferase_(cytos"/>
    <property type="match status" value="1"/>
</dbReference>
<evidence type="ECO:0000259" key="1">
    <source>
        <dbReference type="PROSITE" id="PS50404"/>
    </source>
</evidence>
<name>A0ABT1YYI0_9RHOB</name>
<feature type="domain" description="GST N-terminal" evidence="1">
    <location>
        <begin position="5"/>
        <end position="85"/>
    </location>
</feature>
<dbReference type="Proteomes" id="UP001165396">
    <property type="component" value="Unassembled WGS sequence"/>
</dbReference>
<dbReference type="PANTHER" id="PTHR44051:SF8">
    <property type="entry name" value="GLUTATHIONE S-TRANSFERASE GSTA"/>
    <property type="match status" value="1"/>
</dbReference>
<reference evidence="3" key="1">
    <citation type="submission" date="2022-07" db="EMBL/GenBank/DDBJ databases">
        <title>Pseudosulfitobacter sp. strain AP-MA-4, whole genome sequence.</title>
        <authorList>
            <person name="Jiang Y."/>
        </authorList>
    </citation>
    <scope>NUCLEOTIDE SEQUENCE</scope>
    <source>
        <strain evidence="3">AP-MA-4</strain>
    </source>
</reference>
<dbReference type="Gene3D" id="1.20.1050.10">
    <property type="match status" value="1"/>
</dbReference>
<dbReference type="PROSITE" id="PS50404">
    <property type="entry name" value="GST_NTER"/>
    <property type="match status" value="1"/>
</dbReference>
<keyword evidence="4" id="KW-1185">Reference proteome</keyword>
<dbReference type="InterPro" id="IPR036249">
    <property type="entry name" value="Thioredoxin-like_sf"/>
</dbReference>
<dbReference type="InterPro" id="IPR036282">
    <property type="entry name" value="Glutathione-S-Trfase_C_sf"/>
</dbReference>
<feature type="domain" description="GST C-terminal" evidence="2">
    <location>
        <begin position="89"/>
        <end position="219"/>
    </location>
</feature>
<dbReference type="RefSeq" id="WP_258293608.1">
    <property type="nucleotide sequence ID" value="NZ_JANKJG010000002.1"/>
</dbReference>
<dbReference type="SUPFAM" id="SSF47616">
    <property type="entry name" value="GST C-terminal domain-like"/>
    <property type="match status" value="1"/>
</dbReference>
<protein>
    <submittedName>
        <fullName evidence="3">Glutathione S-transferase family protein</fullName>
    </submittedName>
</protein>
<dbReference type="InterPro" id="IPR040079">
    <property type="entry name" value="Glutathione_S-Trfase"/>
</dbReference>
<organism evidence="3 4">
    <name type="scientific">Pseudosulfitobacter koreensis</name>
    <dbReference type="NCBI Taxonomy" id="2968472"/>
    <lineage>
        <taxon>Bacteria</taxon>
        <taxon>Pseudomonadati</taxon>
        <taxon>Pseudomonadota</taxon>
        <taxon>Alphaproteobacteria</taxon>
        <taxon>Rhodobacterales</taxon>
        <taxon>Roseobacteraceae</taxon>
        <taxon>Pseudosulfitobacter</taxon>
    </lineage>
</organism>
<comment type="caution">
    <text evidence="3">The sequence shown here is derived from an EMBL/GenBank/DDBJ whole genome shotgun (WGS) entry which is preliminary data.</text>
</comment>
<evidence type="ECO:0000259" key="2">
    <source>
        <dbReference type="PROSITE" id="PS50405"/>
    </source>
</evidence>
<sequence length="233" mass="25969">MPARMTYVLHYAPDNASLIVRLALDHAGLPFETRLVDRAARAQTSDGYRALNPNGLIPTLETPQGALFETGAILLWLADTHGGLGPAPDHPHRGNWLKWLFFTANTLHPALRMMFYPEKYTGEDRRDQARLRRLLQGQITTNLRTLDAAAADWHFPAPTGLDFYIAGCLRWCAVYPADTDRRWFDLSAYRTLHQMCLRIETLPACATLQCAEGLGDTPFTAPRAPTPPQGSAT</sequence>
<dbReference type="Pfam" id="PF13409">
    <property type="entry name" value="GST_N_2"/>
    <property type="match status" value="1"/>
</dbReference>
<gene>
    <name evidence="3" type="ORF">NTA49_05250</name>
</gene>